<dbReference type="EMBL" id="JACWZY010000007">
    <property type="protein sequence ID" value="MBD2701229.1"/>
    <property type="molecule type" value="Genomic_DNA"/>
</dbReference>
<evidence type="ECO:0000256" key="1">
    <source>
        <dbReference type="SAM" id="Phobius"/>
    </source>
</evidence>
<comment type="caution">
    <text evidence="2">The sequence shown here is derived from an EMBL/GenBank/DDBJ whole genome shotgun (WGS) entry which is preliminary data.</text>
</comment>
<feature type="transmembrane region" description="Helical" evidence="1">
    <location>
        <begin position="63"/>
        <end position="83"/>
    </location>
</feature>
<proteinExistence type="predicted"/>
<accession>A0A926XVP5</accession>
<evidence type="ECO:0000313" key="2">
    <source>
        <dbReference type="EMBL" id="MBD2701229.1"/>
    </source>
</evidence>
<dbReference type="AlphaFoldDB" id="A0A926XVP5"/>
<gene>
    <name evidence="2" type="ORF">IC229_11320</name>
</gene>
<dbReference type="Proteomes" id="UP000598820">
    <property type="component" value="Unassembled WGS sequence"/>
</dbReference>
<feature type="transmembrane region" description="Helical" evidence="1">
    <location>
        <begin position="6"/>
        <end position="29"/>
    </location>
</feature>
<evidence type="ECO:0000313" key="3">
    <source>
        <dbReference type="Proteomes" id="UP000598820"/>
    </source>
</evidence>
<dbReference type="RefSeq" id="WP_190887078.1">
    <property type="nucleotide sequence ID" value="NZ_JACWZY010000007.1"/>
</dbReference>
<keyword evidence="1" id="KW-0812">Transmembrane</keyword>
<name>A0A926XVP5_9BACT</name>
<keyword evidence="1" id="KW-1133">Transmembrane helix</keyword>
<feature type="transmembrane region" description="Helical" evidence="1">
    <location>
        <begin position="36"/>
        <end position="57"/>
    </location>
</feature>
<keyword evidence="3" id="KW-1185">Reference proteome</keyword>
<reference evidence="2" key="1">
    <citation type="submission" date="2020-09" db="EMBL/GenBank/DDBJ databases">
        <authorList>
            <person name="Kim M.K."/>
        </authorList>
    </citation>
    <scope>NUCLEOTIDE SEQUENCE</scope>
    <source>
        <strain evidence="2">BT702</strain>
    </source>
</reference>
<organism evidence="2 3">
    <name type="scientific">Spirosoma profusum</name>
    <dbReference type="NCBI Taxonomy" id="2771354"/>
    <lineage>
        <taxon>Bacteria</taxon>
        <taxon>Pseudomonadati</taxon>
        <taxon>Bacteroidota</taxon>
        <taxon>Cytophagia</taxon>
        <taxon>Cytophagales</taxon>
        <taxon>Cytophagaceae</taxon>
        <taxon>Spirosoma</taxon>
    </lineage>
</organism>
<keyword evidence="1" id="KW-0472">Membrane</keyword>
<sequence>MNFSKVFDIITPLMILAGMGVIMIGYGFVDMKRENNVLQFIFGIPIALGAAGVHFLIRRAVGYKTLTMWIVEAIIVLFLGYVYSKS</sequence>
<protein>
    <submittedName>
        <fullName evidence="2">Uncharacterized protein</fullName>
    </submittedName>
</protein>